<dbReference type="EMBL" id="VSRR010150750">
    <property type="protein sequence ID" value="MPD06361.1"/>
    <property type="molecule type" value="Genomic_DNA"/>
</dbReference>
<accession>A0A5B7KBV5</accession>
<protein>
    <submittedName>
        <fullName evidence="1">Uncharacterized protein</fullName>
    </submittedName>
</protein>
<dbReference type="Proteomes" id="UP000324222">
    <property type="component" value="Unassembled WGS sequence"/>
</dbReference>
<evidence type="ECO:0000313" key="2">
    <source>
        <dbReference type="Proteomes" id="UP000324222"/>
    </source>
</evidence>
<keyword evidence="2" id="KW-1185">Reference proteome</keyword>
<organism evidence="1 2">
    <name type="scientific">Portunus trituberculatus</name>
    <name type="common">Swimming crab</name>
    <name type="synonym">Neptunus trituberculatus</name>
    <dbReference type="NCBI Taxonomy" id="210409"/>
    <lineage>
        <taxon>Eukaryota</taxon>
        <taxon>Metazoa</taxon>
        <taxon>Ecdysozoa</taxon>
        <taxon>Arthropoda</taxon>
        <taxon>Crustacea</taxon>
        <taxon>Multicrustacea</taxon>
        <taxon>Malacostraca</taxon>
        <taxon>Eumalacostraca</taxon>
        <taxon>Eucarida</taxon>
        <taxon>Decapoda</taxon>
        <taxon>Pleocyemata</taxon>
        <taxon>Brachyura</taxon>
        <taxon>Eubrachyura</taxon>
        <taxon>Portunoidea</taxon>
        <taxon>Portunidae</taxon>
        <taxon>Portuninae</taxon>
        <taxon>Portunus</taxon>
    </lineage>
</organism>
<dbReference type="OrthoDB" id="6379928at2759"/>
<proteinExistence type="predicted"/>
<gene>
    <name evidence="1" type="ORF">E2C01_102169</name>
</gene>
<dbReference type="AlphaFoldDB" id="A0A5B7KBV5"/>
<evidence type="ECO:0000313" key="1">
    <source>
        <dbReference type="EMBL" id="MPD06361.1"/>
    </source>
</evidence>
<comment type="caution">
    <text evidence="1">The sequence shown here is derived from an EMBL/GenBank/DDBJ whole genome shotgun (WGS) entry which is preliminary data.</text>
</comment>
<reference evidence="1 2" key="1">
    <citation type="submission" date="2019-05" db="EMBL/GenBank/DDBJ databases">
        <title>Another draft genome of Portunus trituberculatus and its Hox gene families provides insights of decapod evolution.</title>
        <authorList>
            <person name="Jeong J.-H."/>
            <person name="Song I."/>
            <person name="Kim S."/>
            <person name="Choi T."/>
            <person name="Kim D."/>
            <person name="Ryu S."/>
            <person name="Kim W."/>
        </authorList>
    </citation>
    <scope>NUCLEOTIDE SEQUENCE [LARGE SCALE GENOMIC DNA]</scope>
    <source>
        <tissue evidence="1">Muscle</tissue>
    </source>
</reference>
<sequence>MSTITAVGVEEKLPAFVADMEKSCLVGLDSLVQSAACVDCGRMQMQVCEEMLPLILEDAAEQVESPMTSSDVEDERLERHCQVVMEVEVADVTAVASSDGHEVNRDAGEASPALSPHVVDLEVCSSTKQIPEQVVKLEKQLMEHEDIFS</sequence>
<name>A0A5B7KBV5_PORTR</name>